<dbReference type="SUPFAM" id="SSF56042">
    <property type="entry name" value="PurM C-terminal domain-like"/>
    <property type="match status" value="1"/>
</dbReference>
<protein>
    <submittedName>
        <fullName evidence="4">Hydrogenase maturation protein, carbamoyl dehydratase HypE</fullName>
    </submittedName>
</protein>
<dbReference type="InterPro" id="IPR016188">
    <property type="entry name" value="PurM-like_N"/>
</dbReference>
<dbReference type="RefSeq" id="WP_072986307.1">
    <property type="nucleotide sequence ID" value="NZ_FQZB01000007.1"/>
</dbReference>
<organism evidence="4 5">
    <name type="scientific">Clostridium cavendishii DSM 21758</name>
    <dbReference type="NCBI Taxonomy" id="1121302"/>
    <lineage>
        <taxon>Bacteria</taxon>
        <taxon>Bacillati</taxon>
        <taxon>Bacillota</taxon>
        <taxon>Clostridia</taxon>
        <taxon>Eubacteriales</taxon>
        <taxon>Clostridiaceae</taxon>
        <taxon>Clostridium</taxon>
    </lineage>
</organism>
<dbReference type="STRING" id="1121302.SAMN02745163_01617"/>
<evidence type="ECO:0000259" key="2">
    <source>
        <dbReference type="Pfam" id="PF00586"/>
    </source>
</evidence>
<dbReference type="PIRSF" id="PIRSF005644">
    <property type="entry name" value="Hdrgns_mtr_HypE"/>
    <property type="match status" value="1"/>
</dbReference>
<sequence length="334" mass="36324">MEIITLSHGEGGKSTHEIINKIFYKHFSNEILMQQGDSSIVKELNGKIAVTTDSYVINPIFFPGGDIGKLSICGTINDLAVSGATPLYITVGFILEEGLKLSDLERIVTSMSETAKVCGVKIIAGDTKVVEKGRGDRLYINTTGIGIIKNDFNLTGTNIKPGDKVIVSGTLGDHGITILCQRTELNFDSQIKSDCNSLHLLIEDILKVSKEVKFIRDITRGGLATNLNEILQEKQVSVVLKEKSIPIKNEVEAVCEILGLDPLYIANEGKLVLIVSSEDADNIIKVMRNNPLGKDATIIGEVIRDSTEQVYLKTAINGTRILGMAEGEIIPRIC</sequence>
<dbReference type="OrthoDB" id="9801934at2"/>
<name>A0A1M6HXB8_9CLOT</name>
<dbReference type="GO" id="GO:0051604">
    <property type="term" value="P:protein maturation"/>
    <property type="evidence" value="ECO:0007669"/>
    <property type="project" value="TreeGrafter"/>
</dbReference>
<evidence type="ECO:0000256" key="1">
    <source>
        <dbReference type="ARBA" id="ARBA00006243"/>
    </source>
</evidence>
<gene>
    <name evidence="4" type="ORF">SAMN02745163_01617</name>
</gene>
<dbReference type="Gene3D" id="3.30.1330.10">
    <property type="entry name" value="PurM-like, N-terminal domain"/>
    <property type="match status" value="1"/>
</dbReference>
<dbReference type="InterPro" id="IPR036921">
    <property type="entry name" value="PurM-like_N_sf"/>
</dbReference>
<reference evidence="4 5" key="1">
    <citation type="submission" date="2016-11" db="EMBL/GenBank/DDBJ databases">
        <authorList>
            <person name="Jaros S."/>
            <person name="Januszkiewicz K."/>
            <person name="Wedrychowicz H."/>
        </authorList>
    </citation>
    <scope>NUCLEOTIDE SEQUENCE [LARGE SCALE GENOMIC DNA]</scope>
    <source>
        <strain evidence="4 5">DSM 21758</strain>
    </source>
</reference>
<dbReference type="CDD" id="cd02197">
    <property type="entry name" value="HypE"/>
    <property type="match status" value="1"/>
</dbReference>
<dbReference type="Pfam" id="PF00586">
    <property type="entry name" value="AIRS"/>
    <property type="match status" value="1"/>
</dbReference>
<dbReference type="InterPro" id="IPR036676">
    <property type="entry name" value="PurM-like_C_sf"/>
</dbReference>
<dbReference type="PANTHER" id="PTHR30303">
    <property type="entry name" value="HYDROGENASE ISOENZYMES FORMATION PROTEIN HYPE"/>
    <property type="match status" value="1"/>
</dbReference>
<dbReference type="AlphaFoldDB" id="A0A1M6HXB8"/>
<feature type="domain" description="PurM-like N-terminal" evidence="2">
    <location>
        <begin position="45"/>
        <end position="148"/>
    </location>
</feature>
<evidence type="ECO:0000313" key="4">
    <source>
        <dbReference type="EMBL" id="SHJ26886.1"/>
    </source>
</evidence>
<comment type="similarity">
    <text evidence="1">Belongs to the HypE family.</text>
</comment>
<dbReference type="NCBIfam" id="TIGR02124">
    <property type="entry name" value="hypE"/>
    <property type="match status" value="1"/>
</dbReference>
<dbReference type="Gene3D" id="3.90.650.10">
    <property type="entry name" value="PurM-like C-terminal domain"/>
    <property type="match status" value="1"/>
</dbReference>
<dbReference type="InterPro" id="IPR011854">
    <property type="entry name" value="HypE"/>
</dbReference>
<dbReference type="Proteomes" id="UP000184310">
    <property type="component" value="Unassembled WGS sequence"/>
</dbReference>
<dbReference type="Pfam" id="PF02769">
    <property type="entry name" value="AIRS_C"/>
    <property type="match status" value="1"/>
</dbReference>
<proteinExistence type="inferred from homology"/>
<feature type="domain" description="PurM-like C-terminal" evidence="3">
    <location>
        <begin position="160"/>
        <end position="312"/>
    </location>
</feature>
<dbReference type="InterPro" id="IPR010918">
    <property type="entry name" value="PurM-like_C_dom"/>
</dbReference>
<dbReference type="PANTHER" id="PTHR30303:SF0">
    <property type="entry name" value="CARBAMOYL DEHYDRATASE HYPE"/>
    <property type="match status" value="1"/>
</dbReference>
<dbReference type="EMBL" id="FQZB01000007">
    <property type="protein sequence ID" value="SHJ26886.1"/>
    <property type="molecule type" value="Genomic_DNA"/>
</dbReference>
<keyword evidence="5" id="KW-1185">Reference proteome</keyword>
<evidence type="ECO:0000313" key="5">
    <source>
        <dbReference type="Proteomes" id="UP000184310"/>
    </source>
</evidence>
<accession>A0A1M6HXB8</accession>
<dbReference type="SUPFAM" id="SSF55326">
    <property type="entry name" value="PurM N-terminal domain-like"/>
    <property type="match status" value="1"/>
</dbReference>
<evidence type="ECO:0000259" key="3">
    <source>
        <dbReference type="Pfam" id="PF02769"/>
    </source>
</evidence>